<accession>A0A814GQL9</accession>
<name>A0A814GQL9_9BILA</name>
<reference evidence="2" key="1">
    <citation type="submission" date="2021-02" db="EMBL/GenBank/DDBJ databases">
        <authorList>
            <person name="Nowell W R."/>
        </authorList>
    </citation>
    <scope>NUCLEOTIDE SEQUENCE</scope>
</reference>
<feature type="coiled-coil region" evidence="1">
    <location>
        <begin position="32"/>
        <end position="59"/>
    </location>
</feature>
<dbReference type="AlphaFoldDB" id="A0A814GQL9"/>
<organism evidence="2 3">
    <name type="scientific">Adineta steineri</name>
    <dbReference type="NCBI Taxonomy" id="433720"/>
    <lineage>
        <taxon>Eukaryota</taxon>
        <taxon>Metazoa</taxon>
        <taxon>Spiralia</taxon>
        <taxon>Gnathifera</taxon>
        <taxon>Rotifera</taxon>
        <taxon>Eurotatoria</taxon>
        <taxon>Bdelloidea</taxon>
        <taxon>Adinetida</taxon>
        <taxon>Adinetidae</taxon>
        <taxon>Adineta</taxon>
    </lineage>
</organism>
<keyword evidence="1" id="KW-0175">Coiled coil</keyword>
<evidence type="ECO:0000313" key="2">
    <source>
        <dbReference type="EMBL" id="CAF0999738.1"/>
    </source>
</evidence>
<protein>
    <recommendedName>
        <fullName evidence="4">B box-type domain-containing protein</fullName>
    </recommendedName>
</protein>
<evidence type="ECO:0000313" key="3">
    <source>
        <dbReference type="Proteomes" id="UP000663845"/>
    </source>
</evidence>
<dbReference type="EMBL" id="CAJNOG010000140">
    <property type="protein sequence ID" value="CAF0999738.1"/>
    <property type="molecule type" value="Genomic_DNA"/>
</dbReference>
<sequence length="411" mass="47391">MTSVNNISKICATCRKGGDVFMCRGCRQTYCAKHVDEHRKKLSKEVDKLAEEHELLGRNMIRDNEVQLLVSIIDTWEQESIARINLAAETARTDLQKWTDRNNIEVKIPFERITNEVRSCQQADDYSETDLKRWIQQLEEYRNKMEKLPILDLIDDEGDTENIHLIKLKESHEESKEFGSTTNNSQYTFEQSMISFQEPTLLVRERFDDVNGIATVSEDGLLATYSGPWLGHSGICGINLYSSGTHHIRFRLLEKFYDPPFFGIITASQTNMEKVLESISTNGWWNLDLPIRNGEKDHRIPKDKIIRSYDELTLTVDCERKQIFLKHHRSRRLAHLPIDIRACPFPWKILVVLHRRGDAVRIIGGTLTLTRENLINSLSDNDDGVHNTTIDVDLNAAGTFIPHTDEDDEPE</sequence>
<proteinExistence type="predicted"/>
<gene>
    <name evidence="2" type="ORF">JYZ213_LOCUS15926</name>
</gene>
<evidence type="ECO:0000256" key="1">
    <source>
        <dbReference type="SAM" id="Coils"/>
    </source>
</evidence>
<dbReference type="Proteomes" id="UP000663845">
    <property type="component" value="Unassembled WGS sequence"/>
</dbReference>
<evidence type="ECO:0008006" key="4">
    <source>
        <dbReference type="Google" id="ProtNLM"/>
    </source>
</evidence>
<comment type="caution">
    <text evidence="2">The sequence shown here is derived from an EMBL/GenBank/DDBJ whole genome shotgun (WGS) entry which is preliminary data.</text>
</comment>